<evidence type="ECO:0000313" key="1">
    <source>
        <dbReference type="EMBL" id="STQ89323.1"/>
    </source>
</evidence>
<dbReference type="AlphaFoldDB" id="A0A377Q310"/>
<proteinExistence type="predicted"/>
<gene>
    <name evidence="2" type="ORF">EV682_101321</name>
    <name evidence="1" type="ORF">NCTC11159_00339</name>
</gene>
<evidence type="ECO:0000313" key="3">
    <source>
        <dbReference type="Proteomes" id="UP000255108"/>
    </source>
</evidence>
<dbReference type="EMBL" id="UGHR01000001">
    <property type="protein sequence ID" value="STQ89323.1"/>
    <property type="molecule type" value="Genomic_DNA"/>
</dbReference>
<organism evidence="1 3">
    <name type="scientific">Iodobacter fluviatilis</name>
    <dbReference type="NCBI Taxonomy" id="537"/>
    <lineage>
        <taxon>Bacteria</taxon>
        <taxon>Pseudomonadati</taxon>
        <taxon>Pseudomonadota</taxon>
        <taxon>Betaproteobacteria</taxon>
        <taxon>Neisseriales</taxon>
        <taxon>Chitinibacteraceae</taxon>
        <taxon>Iodobacter</taxon>
    </lineage>
</organism>
<name>A0A377Q310_9NEIS</name>
<evidence type="ECO:0000313" key="4">
    <source>
        <dbReference type="Proteomes" id="UP000295794"/>
    </source>
</evidence>
<dbReference type="Proteomes" id="UP000295794">
    <property type="component" value="Unassembled WGS sequence"/>
</dbReference>
<evidence type="ECO:0000313" key="2">
    <source>
        <dbReference type="EMBL" id="TCU90296.1"/>
    </source>
</evidence>
<sequence>MQNEVPVQNDFDTLDRLKMCVVAIVVAKQAI</sequence>
<accession>A0A377Q310</accession>
<dbReference type="Proteomes" id="UP000255108">
    <property type="component" value="Unassembled WGS sequence"/>
</dbReference>
<protein>
    <submittedName>
        <fullName evidence="1">Uncharacterized protein</fullName>
    </submittedName>
</protein>
<reference evidence="2 4" key="2">
    <citation type="submission" date="2019-03" db="EMBL/GenBank/DDBJ databases">
        <title>Genomic Encyclopedia of Type Strains, Phase IV (KMG-IV): sequencing the most valuable type-strain genomes for metagenomic binning, comparative biology and taxonomic classification.</title>
        <authorList>
            <person name="Goeker M."/>
        </authorList>
    </citation>
    <scope>NUCLEOTIDE SEQUENCE [LARGE SCALE GENOMIC DNA]</scope>
    <source>
        <strain evidence="2 4">DSM 3764</strain>
    </source>
</reference>
<dbReference type="EMBL" id="SMBT01000001">
    <property type="protein sequence ID" value="TCU90296.1"/>
    <property type="molecule type" value="Genomic_DNA"/>
</dbReference>
<reference evidence="1 3" key="1">
    <citation type="submission" date="2018-06" db="EMBL/GenBank/DDBJ databases">
        <authorList>
            <consortium name="Pathogen Informatics"/>
            <person name="Doyle S."/>
        </authorList>
    </citation>
    <scope>NUCLEOTIDE SEQUENCE [LARGE SCALE GENOMIC DNA]</scope>
    <source>
        <strain evidence="1 3">NCTC11159</strain>
    </source>
</reference>
<keyword evidence="4" id="KW-1185">Reference proteome</keyword>